<dbReference type="AlphaFoldDB" id="A0A2G9U183"/>
<dbReference type="GO" id="GO:0005615">
    <property type="term" value="C:extracellular space"/>
    <property type="evidence" value="ECO:0007669"/>
    <property type="project" value="TreeGrafter"/>
</dbReference>
<dbReference type="InterPro" id="IPR004245">
    <property type="entry name" value="DUF229"/>
</dbReference>
<dbReference type="PANTHER" id="PTHR10974:SF75">
    <property type="entry name" value="SULFATASE DOMAIN-CONTAINING PROTEIN"/>
    <property type="match status" value="1"/>
</dbReference>
<evidence type="ECO:0000313" key="2">
    <source>
        <dbReference type="Proteomes" id="UP000230423"/>
    </source>
</evidence>
<keyword evidence="2" id="KW-1185">Reference proteome</keyword>
<gene>
    <name evidence="1" type="ORF">TELCIR_14402</name>
</gene>
<dbReference type="Proteomes" id="UP000230423">
    <property type="component" value="Unassembled WGS sequence"/>
</dbReference>
<evidence type="ECO:0000313" key="1">
    <source>
        <dbReference type="EMBL" id="PIO63983.1"/>
    </source>
</evidence>
<dbReference type="PANTHER" id="PTHR10974">
    <property type="entry name" value="FI08016P-RELATED"/>
    <property type="match status" value="1"/>
</dbReference>
<dbReference type="Pfam" id="PF02995">
    <property type="entry name" value="DUF229"/>
    <property type="match status" value="1"/>
</dbReference>
<protein>
    <submittedName>
        <fullName evidence="1">Uncharacterized protein</fullName>
    </submittedName>
</protein>
<sequence length="76" mass="8603">MKFDNLEENNPMFLMSVPKPLRKSRDVLDILRENAARLQTPYDIRATLLDIIKVPAAAKKNGTISFAVCELNSREA</sequence>
<dbReference type="OrthoDB" id="5782315at2759"/>
<accession>A0A2G9U183</accession>
<name>A0A2G9U183_TELCI</name>
<proteinExistence type="predicted"/>
<organism evidence="1 2">
    <name type="scientific">Teladorsagia circumcincta</name>
    <name type="common">Brown stomach worm</name>
    <name type="synonym">Ostertagia circumcincta</name>
    <dbReference type="NCBI Taxonomy" id="45464"/>
    <lineage>
        <taxon>Eukaryota</taxon>
        <taxon>Metazoa</taxon>
        <taxon>Ecdysozoa</taxon>
        <taxon>Nematoda</taxon>
        <taxon>Chromadorea</taxon>
        <taxon>Rhabditida</taxon>
        <taxon>Rhabditina</taxon>
        <taxon>Rhabditomorpha</taxon>
        <taxon>Strongyloidea</taxon>
        <taxon>Trichostrongylidae</taxon>
        <taxon>Teladorsagia</taxon>
    </lineage>
</organism>
<reference evidence="1 2" key="1">
    <citation type="submission" date="2015-09" db="EMBL/GenBank/DDBJ databases">
        <title>Draft genome of the parasitic nematode Teladorsagia circumcincta isolate WARC Sus (inbred).</title>
        <authorList>
            <person name="Mitreva M."/>
        </authorList>
    </citation>
    <scope>NUCLEOTIDE SEQUENCE [LARGE SCALE GENOMIC DNA]</scope>
    <source>
        <strain evidence="1 2">S</strain>
    </source>
</reference>
<dbReference type="EMBL" id="KZ350341">
    <property type="protein sequence ID" value="PIO63983.1"/>
    <property type="molecule type" value="Genomic_DNA"/>
</dbReference>